<evidence type="ECO:0000313" key="1">
    <source>
        <dbReference type="EMBL" id="GHF13849.1"/>
    </source>
</evidence>
<proteinExistence type="predicted"/>
<accession>A0A8J3GQB1</accession>
<reference evidence="1" key="1">
    <citation type="journal article" date="2014" name="Int. J. Syst. Evol. Microbiol.">
        <title>Complete genome sequence of Corynebacterium casei LMG S-19264T (=DSM 44701T), isolated from a smear-ripened cheese.</title>
        <authorList>
            <consortium name="US DOE Joint Genome Institute (JGI-PGF)"/>
            <person name="Walter F."/>
            <person name="Albersmeier A."/>
            <person name="Kalinowski J."/>
            <person name="Ruckert C."/>
        </authorList>
    </citation>
    <scope>NUCLEOTIDE SEQUENCE</scope>
    <source>
        <strain evidence="1">CGMCC 1.16548</strain>
    </source>
</reference>
<name>A0A8J3GQB1_9MICO</name>
<evidence type="ECO:0000313" key="2">
    <source>
        <dbReference type="Proteomes" id="UP000617531"/>
    </source>
</evidence>
<protein>
    <submittedName>
        <fullName evidence="1">Uncharacterized protein</fullName>
    </submittedName>
</protein>
<dbReference type="RefSeq" id="WP_191282707.1">
    <property type="nucleotide sequence ID" value="NZ_BNAI01000002.1"/>
</dbReference>
<reference evidence="1" key="2">
    <citation type="submission" date="2020-09" db="EMBL/GenBank/DDBJ databases">
        <authorList>
            <person name="Sun Q."/>
            <person name="Zhou Y."/>
        </authorList>
    </citation>
    <scope>NUCLEOTIDE SEQUENCE</scope>
    <source>
        <strain evidence="1">CGMCC 1.16548</strain>
    </source>
</reference>
<comment type="caution">
    <text evidence="1">The sequence shown here is derived from an EMBL/GenBank/DDBJ whole genome shotgun (WGS) entry which is preliminary data.</text>
</comment>
<keyword evidence="2" id="KW-1185">Reference proteome</keyword>
<gene>
    <name evidence="1" type="ORF">GCM10011600_13470</name>
</gene>
<organism evidence="1 2">
    <name type="scientific">Pseudolysinimonas yzui</name>
    <dbReference type="NCBI Taxonomy" id="2708254"/>
    <lineage>
        <taxon>Bacteria</taxon>
        <taxon>Bacillati</taxon>
        <taxon>Actinomycetota</taxon>
        <taxon>Actinomycetes</taxon>
        <taxon>Micrococcales</taxon>
        <taxon>Microbacteriaceae</taxon>
        <taxon>Pseudolysinimonas</taxon>
    </lineage>
</organism>
<dbReference type="AlphaFoldDB" id="A0A8J3GQB1"/>
<dbReference type="Proteomes" id="UP000617531">
    <property type="component" value="Unassembled WGS sequence"/>
</dbReference>
<sequence length="99" mass="10138">MIRVVLAGSTGEVRATLASLLGARLGLPAADGFVLADPPADPAAFDAELARRGAEVDALVNLGGAPEPLLDHYGRAVVEAPVADVEVILERLRETLVAG</sequence>
<dbReference type="EMBL" id="BNAI01000002">
    <property type="protein sequence ID" value="GHF13849.1"/>
    <property type="molecule type" value="Genomic_DNA"/>
</dbReference>